<dbReference type="Proteomes" id="UP001209701">
    <property type="component" value="Unassembled WGS sequence"/>
</dbReference>
<dbReference type="RefSeq" id="WP_263572123.1">
    <property type="nucleotide sequence ID" value="NZ_JAJIRN010000007.1"/>
</dbReference>
<sequence length="256" mass="28019">MSAGADLLMWRRRLLALPLPSISGLAGFAASNAVGSDALLPVPVAVSESSRRPFVAQMLALIGQAAGIDWQVHRVPWARVLLMAERGHALAFGVSRSASREQLFEFSNPVFDNHVWMVVRRDQSLNYRDLNDLQGRTLCVTRGISYGSAFDAAKGVVFRVELVDGDLGARTRMLMAGRCDVMLTSHRHPQPWAVEQVLRRESGHAAGIAVVPTPMQLDPVHFVAARGHALAQLLPRLNEAMRAQSKTMQALINSEL</sequence>
<protein>
    <submittedName>
        <fullName evidence="1">Transporter substrate-binding domain-containing protein</fullName>
    </submittedName>
</protein>
<accession>A0ABT2YHI7</accession>
<proteinExistence type="predicted"/>
<organism evidence="1 2">
    <name type="scientific">Roseateles oligotrophus</name>
    <dbReference type="NCBI Taxonomy" id="1769250"/>
    <lineage>
        <taxon>Bacteria</taxon>
        <taxon>Pseudomonadati</taxon>
        <taxon>Pseudomonadota</taxon>
        <taxon>Betaproteobacteria</taxon>
        <taxon>Burkholderiales</taxon>
        <taxon>Sphaerotilaceae</taxon>
        <taxon>Roseateles</taxon>
    </lineage>
</organism>
<dbReference type="EMBL" id="JAJIRN010000007">
    <property type="protein sequence ID" value="MCV2369530.1"/>
    <property type="molecule type" value="Genomic_DNA"/>
</dbReference>
<dbReference type="Gene3D" id="3.40.190.10">
    <property type="entry name" value="Periplasmic binding protein-like II"/>
    <property type="match status" value="2"/>
</dbReference>
<reference evidence="1 2" key="1">
    <citation type="submission" date="2021-11" db="EMBL/GenBank/DDBJ databases">
        <authorList>
            <person name="Liang Q."/>
            <person name="Mou H."/>
            <person name="Liu Z."/>
        </authorList>
    </citation>
    <scope>NUCLEOTIDE SEQUENCE [LARGE SCALE GENOMIC DNA]</scope>
    <source>
        <strain evidence="1 2">CHU3</strain>
    </source>
</reference>
<comment type="caution">
    <text evidence="1">The sequence shown here is derived from an EMBL/GenBank/DDBJ whole genome shotgun (WGS) entry which is preliminary data.</text>
</comment>
<name>A0ABT2YHI7_9BURK</name>
<evidence type="ECO:0000313" key="1">
    <source>
        <dbReference type="EMBL" id="MCV2369530.1"/>
    </source>
</evidence>
<keyword evidence="2" id="KW-1185">Reference proteome</keyword>
<gene>
    <name evidence="1" type="ORF">LNV07_15740</name>
</gene>
<dbReference type="SUPFAM" id="SSF53850">
    <property type="entry name" value="Periplasmic binding protein-like II"/>
    <property type="match status" value="1"/>
</dbReference>
<evidence type="ECO:0000313" key="2">
    <source>
        <dbReference type="Proteomes" id="UP001209701"/>
    </source>
</evidence>